<keyword evidence="7" id="KW-0333">Golgi apparatus</keyword>
<dbReference type="Gene3D" id="3.40.50.300">
    <property type="entry name" value="P-loop containing nucleotide triphosphate hydrolases"/>
    <property type="match status" value="1"/>
</dbReference>
<comment type="subcellular location">
    <subcellularLocation>
        <location evidence="1">Golgi apparatus membrane</location>
        <topology evidence="1">Single-pass type II membrane protein</topology>
    </subcellularLocation>
</comment>
<accession>A0A8C4T223</accession>
<dbReference type="GeneTree" id="ENSGT00950000182923"/>
<dbReference type="GO" id="GO:0009247">
    <property type="term" value="P:glycolipid biosynthetic process"/>
    <property type="evidence" value="ECO:0007669"/>
    <property type="project" value="InterPro"/>
</dbReference>
<keyword evidence="11" id="KW-1185">Reference proteome</keyword>
<dbReference type="InterPro" id="IPR009729">
    <property type="entry name" value="Gal-3-0_sulfotransfrase"/>
</dbReference>
<proteinExistence type="inferred from homology"/>
<protein>
    <submittedName>
        <fullName evidence="10">Galactose-3-O-sulfotransferase 4</fullName>
    </submittedName>
</protein>
<reference evidence="10" key="1">
    <citation type="submission" date="2025-08" db="UniProtKB">
        <authorList>
            <consortium name="Ensembl"/>
        </authorList>
    </citation>
    <scope>IDENTIFICATION</scope>
</reference>
<keyword evidence="3" id="KW-0808">Transferase</keyword>
<dbReference type="AlphaFoldDB" id="A0A8C4T223"/>
<evidence type="ECO:0000313" key="11">
    <source>
        <dbReference type="Proteomes" id="UP000694620"/>
    </source>
</evidence>
<evidence type="ECO:0000313" key="10">
    <source>
        <dbReference type="Ensembl" id="ENSECRP00000024584.1"/>
    </source>
</evidence>
<keyword evidence="8" id="KW-0472">Membrane</keyword>
<reference evidence="10" key="2">
    <citation type="submission" date="2025-09" db="UniProtKB">
        <authorList>
            <consortium name="Ensembl"/>
        </authorList>
    </citation>
    <scope>IDENTIFICATION</scope>
</reference>
<comment type="similarity">
    <text evidence="2">Belongs to the galactose-3-O-sulfotransferase family.</text>
</comment>
<dbReference type="GO" id="GO:0000139">
    <property type="term" value="C:Golgi membrane"/>
    <property type="evidence" value="ECO:0007669"/>
    <property type="project" value="UniProtKB-SubCell"/>
</dbReference>
<evidence type="ECO:0000256" key="7">
    <source>
        <dbReference type="ARBA" id="ARBA00023034"/>
    </source>
</evidence>
<dbReference type="InterPro" id="IPR027417">
    <property type="entry name" value="P-loop_NTPase"/>
</dbReference>
<name>A0A8C4T223_ERPCA</name>
<dbReference type="Ensembl" id="ENSECRT00000025119.1">
    <property type="protein sequence ID" value="ENSECRP00000024584.1"/>
    <property type="gene ID" value="ENSECRG00000016637.1"/>
</dbReference>
<dbReference type="Pfam" id="PF06990">
    <property type="entry name" value="Gal-3-0_sulfotr"/>
    <property type="match status" value="1"/>
</dbReference>
<keyword evidence="5" id="KW-0735">Signal-anchor</keyword>
<keyword evidence="4" id="KW-0812">Transmembrane</keyword>
<evidence type="ECO:0000256" key="4">
    <source>
        <dbReference type="ARBA" id="ARBA00022692"/>
    </source>
</evidence>
<evidence type="ECO:0000256" key="8">
    <source>
        <dbReference type="ARBA" id="ARBA00023136"/>
    </source>
</evidence>
<gene>
    <name evidence="10" type="primary">LOC114641769</name>
</gene>
<evidence type="ECO:0000256" key="5">
    <source>
        <dbReference type="ARBA" id="ARBA00022968"/>
    </source>
</evidence>
<evidence type="ECO:0000256" key="3">
    <source>
        <dbReference type="ARBA" id="ARBA00022679"/>
    </source>
</evidence>
<dbReference type="PANTHER" id="PTHR14647:SF57">
    <property type="entry name" value="GALACTOSE-3-O-SULFOTRANSFERASE 4"/>
    <property type="match status" value="1"/>
</dbReference>
<keyword evidence="9" id="KW-0325">Glycoprotein</keyword>
<dbReference type="Proteomes" id="UP000694620">
    <property type="component" value="Unassembled WGS sequence"/>
</dbReference>
<organism evidence="10 11">
    <name type="scientific">Erpetoichthys calabaricus</name>
    <name type="common">Rope fish</name>
    <name type="synonym">Calamoichthys calabaricus</name>
    <dbReference type="NCBI Taxonomy" id="27687"/>
    <lineage>
        <taxon>Eukaryota</taxon>
        <taxon>Metazoa</taxon>
        <taxon>Chordata</taxon>
        <taxon>Craniata</taxon>
        <taxon>Vertebrata</taxon>
        <taxon>Euteleostomi</taxon>
        <taxon>Actinopterygii</taxon>
        <taxon>Polypteriformes</taxon>
        <taxon>Polypteridae</taxon>
        <taxon>Erpetoichthys</taxon>
    </lineage>
</organism>
<evidence type="ECO:0000256" key="1">
    <source>
        <dbReference type="ARBA" id="ARBA00004323"/>
    </source>
</evidence>
<keyword evidence="6" id="KW-1133">Transmembrane helix</keyword>
<evidence type="ECO:0000256" key="6">
    <source>
        <dbReference type="ARBA" id="ARBA00022989"/>
    </source>
</evidence>
<dbReference type="GO" id="GO:0001733">
    <property type="term" value="F:galactosylceramide sulfotransferase activity"/>
    <property type="evidence" value="ECO:0007669"/>
    <property type="project" value="InterPro"/>
</dbReference>
<dbReference type="PANTHER" id="PTHR14647">
    <property type="entry name" value="GALACTOSE-3-O-SULFOTRANSFERASE"/>
    <property type="match status" value="1"/>
</dbReference>
<evidence type="ECO:0000256" key="9">
    <source>
        <dbReference type="ARBA" id="ARBA00023180"/>
    </source>
</evidence>
<evidence type="ECO:0000256" key="2">
    <source>
        <dbReference type="ARBA" id="ARBA00008124"/>
    </source>
</evidence>
<dbReference type="SUPFAM" id="SSF52540">
    <property type="entry name" value="P-loop containing nucleoside triphosphate hydrolases"/>
    <property type="match status" value="1"/>
</dbReference>
<sequence>MSYEERLKELSLYSLSKRRLRGDLTEVFKIMKGISPEERDGDFKMSSSRTRGLHKGTFHTNIRMRKLGSWHSPRLCTPKTNVMFLKTHKTASCTILNLLYRFGEKHNLTFALPKGYHFDYPNFFNSRSVKGFWWQNGQHYNMMSSHMRFNRPEVQSVMPADTFYISILRHPVSLAESSFNYFHFLAPAFKHSPSFEDFIANPWKYYIPYLRFNHLARNMLWFDLGFDHNAEFSLQSAQSVVAEIQQTFHFILLADYFDQSMVLLRDALCWSLDDVVTFRHNARTNAKPKCLSPAQEEQLKKWNALDWYLYQSFNKTFWEKVERFGKRRMDKEVAILQARREELQNLCLLKEGKPPKVKQSLGQGVQRCQTGYVTMMKHTLNSNLSISDKELCSRMIREEYEYTDLMPPCQGCPQLGPYQ</sequence>